<dbReference type="Proteomes" id="UP000254939">
    <property type="component" value="Unassembled WGS sequence"/>
</dbReference>
<sequence length="68" mass="7323">MFIVAVSDNGQERNLVANEVVLSNGTVIVQAGGQRHEFAVADLIDVVPVQAGVIRCGYKLLERGQMLN</sequence>
<accession>A0A370KFK8</accession>
<protein>
    <submittedName>
        <fullName evidence="1">Uncharacterized protein</fullName>
    </submittedName>
</protein>
<reference evidence="1 2" key="1">
    <citation type="submission" date="2017-03" db="EMBL/GenBank/DDBJ databases">
        <title>Genome analysis of Rhizobial strains effectives or ineffectives for nitrogen fixation isolated from bean seeds.</title>
        <authorList>
            <person name="Peralta H."/>
            <person name="Aguilar-Vera A."/>
            <person name="Mora Y."/>
            <person name="Vargas-Lagunas C."/>
            <person name="Girard L."/>
            <person name="Mora J."/>
        </authorList>
    </citation>
    <scope>NUCLEOTIDE SEQUENCE [LARGE SCALE GENOMIC DNA]</scope>
    <source>
        <strain evidence="1 2">CCGM3</strain>
    </source>
</reference>
<name>A0A370KFK8_9HYPH</name>
<dbReference type="AlphaFoldDB" id="A0A370KFK8"/>
<dbReference type="EMBL" id="NAAC01000043">
    <property type="protein sequence ID" value="RDJ03234.1"/>
    <property type="molecule type" value="Genomic_DNA"/>
</dbReference>
<proteinExistence type="predicted"/>
<gene>
    <name evidence="1" type="ORF">B5K06_29995</name>
</gene>
<comment type="caution">
    <text evidence="1">The sequence shown here is derived from an EMBL/GenBank/DDBJ whole genome shotgun (WGS) entry which is preliminary data.</text>
</comment>
<evidence type="ECO:0000313" key="1">
    <source>
        <dbReference type="EMBL" id="RDJ03234.1"/>
    </source>
</evidence>
<organism evidence="1 2">
    <name type="scientific">Rhizobium grahamii</name>
    <dbReference type="NCBI Taxonomy" id="1120045"/>
    <lineage>
        <taxon>Bacteria</taxon>
        <taxon>Pseudomonadati</taxon>
        <taxon>Pseudomonadota</taxon>
        <taxon>Alphaproteobacteria</taxon>
        <taxon>Hyphomicrobiales</taxon>
        <taxon>Rhizobiaceae</taxon>
        <taxon>Rhizobium/Agrobacterium group</taxon>
        <taxon>Rhizobium</taxon>
    </lineage>
</organism>
<evidence type="ECO:0000313" key="2">
    <source>
        <dbReference type="Proteomes" id="UP000254939"/>
    </source>
</evidence>
<dbReference type="OrthoDB" id="8377452at2"/>
<dbReference type="RefSeq" id="WP_016555943.1">
    <property type="nucleotide sequence ID" value="NZ_KZ857269.1"/>
</dbReference>